<evidence type="ECO:0000313" key="7">
    <source>
        <dbReference type="EMBL" id="PWA46666.1"/>
    </source>
</evidence>
<feature type="compositionally biased region" description="Basic and acidic residues" evidence="5">
    <location>
        <begin position="331"/>
        <end position="364"/>
    </location>
</feature>
<feature type="compositionally biased region" description="Basic and acidic residues" evidence="5">
    <location>
        <begin position="371"/>
        <end position="386"/>
    </location>
</feature>
<protein>
    <submittedName>
        <fullName evidence="7">Phospholipase-like protein</fullName>
    </submittedName>
</protein>
<comment type="caution">
    <text evidence="7">The sequence shown here is derived from an EMBL/GenBank/DDBJ whole genome shotgun (WGS) entry which is preliminary data.</text>
</comment>
<dbReference type="EMBL" id="PKPP01010170">
    <property type="protein sequence ID" value="PWA46666.1"/>
    <property type="molecule type" value="Genomic_DNA"/>
</dbReference>
<feature type="compositionally biased region" description="Basic and acidic residues" evidence="5">
    <location>
        <begin position="393"/>
        <end position="426"/>
    </location>
</feature>
<dbReference type="PANTHER" id="PTHR48449">
    <property type="entry name" value="DUF1985 DOMAIN-CONTAINING PROTEIN"/>
    <property type="match status" value="1"/>
</dbReference>
<keyword evidence="1" id="KW-0479">Metal-binding</keyword>
<dbReference type="AlphaFoldDB" id="A0A2U1LCH3"/>
<keyword evidence="2 4" id="KW-0863">Zinc-finger</keyword>
<dbReference type="InterPro" id="IPR006564">
    <property type="entry name" value="Znf_PMZ"/>
</dbReference>
<evidence type="ECO:0000256" key="1">
    <source>
        <dbReference type="ARBA" id="ARBA00022723"/>
    </source>
</evidence>
<sequence>MGRKEFCLITGFRFGDISLAHLKNVKSSFMKRVFPGLPSLKGENLLSLLEDKKFKQLAEPDAVRVCLLLAADFCFMGQEIRHVMVKEIVALVDDLDEWNAFPWGEHMWQEFHDRNYMSVSNKRSEYMEEYARKGSAYQAVYNLWGFAFALKILVLESFPQSKLWWDKNDNALPQGIAWGDVKVFNKSEYNKLFYATTPPQTIIPTDAERASQWWISSLDYFDNPCVSISRKNKAVKRDKIKYRVCHNYDQKVIRTSVRIRTEVHTSVVDEGYSHDDDSSDVEVDESLRRMSKKELLKYVASMDGRLAAVEKLVKTGKVPINVTDRVVNHPAKESVAELSGDVEKPESSVKDPMEEDADKKMKGDFDEEDGGKEPMEEDADKKIKGDFDEEDGGKEPMEEDAVKDSMEADGVKDPMEEDGVKDGNKEPIEEDELTDLNYFSSLPDNMFQDTQNDAHQDLGPTPDNSGINEILVLESFPQSKLWWDKNDNPLPRGIAWGDVKVFNKSEYNKLFYATTPPQTIIPTDAERASQWGISSLDYFDNPCVSISRKNKAVKRDKIKYRVCHNYDQKVIRTSVRICTEVHMSVVDEGYSHDDDSSDVEVDESLRRMSKKELLKYVASMDGRLAAVEKLVKTGKVPIDVTDRVVNHPAKESVAELSGDVEKPESSVKEPMEEDADKKMKGDFDKEDGGKEPMEEDAVEDSMEADGVKDPMEEDGVKDGDKEPIEEDELTDLNYFSSLPDNMVVNARVTIRSFRFGDISLGHLKNVKSSFMKRVFPGLSSLKGENLLSLLENKKFKQLAKPDAVRVCLLLAADFCFMGQEIRHVMTLIGTDGNDIELEPWREELTRPEGSLAGVVTPHPEITLLLRTKKEMIFQLPWINGDFYNKFWVGLVGKDKYRRGWLSDCHIDAWFMYMWHFRPQDADWVMVGPFFDSKVLARDIPLYYANGITYGVPWCAENVEKCYQGAHAGDLSDWASAKVKDRVFKSANWSVKAIEHRRIYEVDDRRKKHIVKFKENTCTCRKWQLSGLPCGHAIAACRFQGMTSCNHLAKKWFRTTTLKATYQALVYPLGEIQSWELPTDLQVVKPPSMAKRQAGRPKNKDRIRSQGEEPTENSCQRCGSAAHTRGECNAPLPKNNKKANKKRMRASIDLQRLPQYTHGSSQGSRYPQGSSQGSQPSMSQSYHLDNMADP</sequence>
<reference evidence="7 8" key="1">
    <citation type="journal article" date="2018" name="Mol. Plant">
        <title>The genome of Artemisia annua provides insight into the evolution of Asteraceae family and artemisinin biosynthesis.</title>
        <authorList>
            <person name="Shen Q."/>
            <person name="Zhang L."/>
            <person name="Liao Z."/>
            <person name="Wang S."/>
            <person name="Yan T."/>
            <person name="Shi P."/>
            <person name="Liu M."/>
            <person name="Fu X."/>
            <person name="Pan Q."/>
            <person name="Wang Y."/>
            <person name="Lv Z."/>
            <person name="Lu X."/>
            <person name="Zhang F."/>
            <person name="Jiang W."/>
            <person name="Ma Y."/>
            <person name="Chen M."/>
            <person name="Hao X."/>
            <person name="Li L."/>
            <person name="Tang Y."/>
            <person name="Lv G."/>
            <person name="Zhou Y."/>
            <person name="Sun X."/>
            <person name="Brodelius P.E."/>
            <person name="Rose J.K.C."/>
            <person name="Tang K."/>
        </authorList>
    </citation>
    <scope>NUCLEOTIDE SEQUENCE [LARGE SCALE GENOMIC DNA]</scope>
    <source>
        <strain evidence="8">cv. Huhao1</strain>
        <tissue evidence="7">Leaf</tissue>
    </source>
</reference>
<feature type="region of interest" description="Disordered" evidence="5">
    <location>
        <begin position="1085"/>
        <end position="1189"/>
    </location>
</feature>
<evidence type="ECO:0000256" key="3">
    <source>
        <dbReference type="ARBA" id="ARBA00022833"/>
    </source>
</evidence>
<dbReference type="PROSITE" id="PS50966">
    <property type="entry name" value="ZF_SWIM"/>
    <property type="match status" value="1"/>
</dbReference>
<evidence type="ECO:0000256" key="5">
    <source>
        <dbReference type="SAM" id="MobiDB-lite"/>
    </source>
</evidence>
<feature type="domain" description="SWIM-type" evidence="6">
    <location>
        <begin position="999"/>
        <end position="1040"/>
    </location>
</feature>
<dbReference type="Pfam" id="PF09331">
    <property type="entry name" value="DUF1985"/>
    <property type="match status" value="1"/>
</dbReference>
<dbReference type="Pfam" id="PF04434">
    <property type="entry name" value="SWIM"/>
    <property type="match status" value="1"/>
</dbReference>
<feature type="region of interest" description="Disordered" evidence="5">
    <location>
        <begin position="649"/>
        <end position="722"/>
    </location>
</feature>
<dbReference type="SMART" id="SM00575">
    <property type="entry name" value="ZnF_PMZ"/>
    <property type="match status" value="1"/>
</dbReference>
<dbReference type="InterPro" id="IPR007527">
    <property type="entry name" value="Znf_SWIM"/>
</dbReference>
<feature type="compositionally biased region" description="Low complexity" evidence="5">
    <location>
        <begin position="1158"/>
        <end position="1181"/>
    </location>
</feature>
<feature type="region of interest" description="Disordered" evidence="5">
    <location>
        <begin position="331"/>
        <end position="426"/>
    </location>
</feature>
<keyword evidence="8" id="KW-1185">Reference proteome</keyword>
<dbReference type="Proteomes" id="UP000245207">
    <property type="component" value="Unassembled WGS sequence"/>
</dbReference>
<keyword evidence="3" id="KW-0862">Zinc</keyword>
<evidence type="ECO:0000256" key="2">
    <source>
        <dbReference type="ARBA" id="ARBA00022771"/>
    </source>
</evidence>
<accession>A0A2U1LCH3</accession>
<dbReference type="InterPro" id="IPR015410">
    <property type="entry name" value="DUF1985"/>
</dbReference>
<proteinExistence type="predicted"/>
<organism evidence="7 8">
    <name type="scientific">Artemisia annua</name>
    <name type="common">Sweet wormwood</name>
    <dbReference type="NCBI Taxonomy" id="35608"/>
    <lineage>
        <taxon>Eukaryota</taxon>
        <taxon>Viridiplantae</taxon>
        <taxon>Streptophyta</taxon>
        <taxon>Embryophyta</taxon>
        <taxon>Tracheophyta</taxon>
        <taxon>Spermatophyta</taxon>
        <taxon>Magnoliopsida</taxon>
        <taxon>eudicotyledons</taxon>
        <taxon>Gunneridae</taxon>
        <taxon>Pentapetalae</taxon>
        <taxon>asterids</taxon>
        <taxon>campanulids</taxon>
        <taxon>Asterales</taxon>
        <taxon>Asteraceae</taxon>
        <taxon>Asteroideae</taxon>
        <taxon>Anthemideae</taxon>
        <taxon>Artemisiinae</taxon>
        <taxon>Artemisia</taxon>
    </lineage>
</organism>
<feature type="compositionally biased region" description="Basic and acidic residues" evidence="5">
    <location>
        <begin position="1097"/>
        <end position="1106"/>
    </location>
</feature>
<dbReference type="OrthoDB" id="1930729at2759"/>
<gene>
    <name evidence="7" type="ORF">CTI12_AA506210</name>
</gene>
<evidence type="ECO:0000259" key="6">
    <source>
        <dbReference type="PROSITE" id="PS50966"/>
    </source>
</evidence>
<evidence type="ECO:0000256" key="4">
    <source>
        <dbReference type="PROSITE-ProRule" id="PRU00325"/>
    </source>
</evidence>
<dbReference type="GO" id="GO:0008270">
    <property type="term" value="F:zinc ion binding"/>
    <property type="evidence" value="ECO:0007669"/>
    <property type="project" value="UniProtKB-KW"/>
</dbReference>
<name>A0A2U1LCH3_ARTAN</name>
<feature type="compositionally biased region" description="Acidic residues" evidence="5">
    <location>
        <begin position="693"/>
        <end position="703"/>
    </location>
</feature>
<dbReference type="PANTHER" id="PTHR48449:SF1">
    <property type="entry name" value="DUF1985 DOMAIN-CONTAINING PROTEIN"/>
    <property type="match status" value="1"/>
</dbReference>
<feature type="compositionally biased region" description="Basic and acidic residues" evidence="5">
    <location>
        <begin position="649"/>
        <end position="692"/>
    </location>
</feature>
<feature type="compositionally biased region" description="Basic and acidic residues" evidence="5">
    <location>
        <begin position="705"/>
        <end position="722"/>
    </location>
</feature>
<feature type="compositionally biased region" description="Basic residues" evidence="5">
    <location>
        <begin position="1134"/>
        <end position="1144"/>
    </location>
</feature>
<evidence type="ECO:0000313" key="8">
    <source>
        <dbReference type="Proteomes" id="UP000245207"/>
    </source>
</evidence>